<feature type="compositionally biased region" description="Low complexity" evidence="6">
    <location>
        <begin position="963"/>
        <end position="984"/>
    </location>
</feature>
<comment type="similarity">
    <text evidence="1">Belongs to the TRAFAC class OBG-HflX-like GTPase superfamily. OBG GTPase family.</text>
</comment>
<dbReference type="InterPro" id="IPR027417">
    <property type="entry name" value="P-loop_NTPase"/>
</dbReference>
<dbReference type="CDD" id="cd01898">
    <property type="entry name" value="Obg"/>
    <property type="match status" value="1"/>
</dbReference>
<reference evidence="10 11" key="1">
    <citation type="submission" date="2016-11" db="UniProtKB">
        <authorList>
            <consortium name="WormBaseParasite"/>
        </authorList>
    </citation>
    <scope>IDENTIFICATION</scope>
</reference>
<feature type="domain" description="OBG-type G" evidence="7">
    <location>
        <begin position="216"/>
        <end position="383"/>
    </location>
</feature>
<dbReference type="WBParaSite" id="maker-uti_cns_0000297-snap-gene-1.7-mRNA-1">
    <property type="protein sequence ID" value="maker-uti_cns_0000297-snap-gene-1.7-mRNA-1"/>
    <property type="gene ID" value="maker-uti_cns_0000297-snap-gene-1.7"/>
</dbReference>
<keyword evidence="3" id="KW-0547">Nucleotide-binding</keyword>
<dbReference type="NCBIfam" id="NF008956">
    <property type="entry name" value="PRK12299.1"/>
    <property type="match status" value="1"/>
</dbReference>
<dbReference type="InterPro" id="IPR006169">
    <property type="entry name" value="GTP1_OBG_dom"/>
</dbReference>
<feature type="compositionally biased region" description="Acidic residues" evidence="6">
    <location>
        <begin position="779"/>
        <end position="794"/>
    </location>
</feature>
<dbReference type="PROSITE" id="PS51710">
    <property type="entry name" value="G_OBG"/>
    <property type="match status" value="1"/>
</dbReference>
<dbReference type="PANTHER" id="PTHR11702:SF31">
    <property type="entry name" value="MITOCHONDRIAL RIBOSOME-ASSOCIATED GTPASE 2"/>
    <property type="match status" value="1"/>
</dbReference>
<feature type="region of interest" description="Disordered" evidence="6">
    <location>
        <begin position="766"/>
        <end position="833"/>
    </location>
</feature>
<feature type="domain" description="Obg" evidence="8">
    <location>
        <begin position="60"/>
        <end position="215"/>
    </location>
</feature>
<feature type="region of interest" description="Disordered" evidence="6">
    <location>
        <begin position="961"/>
        <end position="1008"/>
    </location>
</feature>
<dbReference type="PANTHER" id="PTHR11702">
    <property type="entry name" value="DEVELOPMENTALLY REGULATED GTP-BINDING PROTEIN-RELATED"/>
    <property type="match status" value="1"/>
</dbReference>
<feature type="region of interest" description="Disordered" evidence="6">
    <location>
        <begin position="29"/>
        <end position="58"/>
    </location>
</feature>
<organism evidence="9 12">
    <name type="scientific">Macrostomum lignano</name>
    <dbReference type="NCBI Taxonomy" id="282301"/>
    <lineage>
        <taxon>Eukaryota</taxon>
        <taxon>Metazoa</taxon>
        <taxon>Spiralia</taxon>
        <taxon>Lophotrochozoa</taxon>
        <taxon>Platyhelminthes</taxon>
        <taxon>Rhabditophora</taxon>
        <taxon>Macrostomorpha</taxon>
        <taxon>Macrostomida</taxon>
        <taxon>Macrostomidae</taxon>
        <taxon>Macrostomum</taxon>
    </lineage>
</organism>
<dbReference type="GO" id="GO:0005739">
    <property type="term" value="C:mitochondrion"/>
    <property type="evidence" value="ECO:0007669"/>
    <property type="project" value="TreeGrafter"/>
</dbReference>
<feature type="coiled-coil region" evidence="5">
    <location>
        <begin position="561"/>
        <end position="603"/>
    </location>
</feature>
<dbReference type="GO" id="GO:0042254">
    <property type="term" value="P:ribosome biogenesis"/>
    <property type="evidence" value="ECO:0007669"/>
    <property type="project" value="UniProtKB-UniRule"/>
</dbReference>
<dbReference type="PROSITE" id="PS51883">
    <property type="entry name" value="OBG"/>
    <property type="match status" value="1"/>
</dbReference>
<dbReference type="InterPro" id="IPR049408">
    <property type="entry name" value="UVSSA_N_a-solenoid_rpt"/>
</dbReference>
<evidence type="ECO:0000313" key="12">
    <source>
        <dbReference type="WBParaSite" id="maker-uti_cns_0013326-snap-gene-0.4-mRNA-1"/>
    </source>
</evidence>
<evidence type="ECO:0000256" key="3">
    <source>
        <dbReference type="ARBA" id="ARBA00022741"/>
    </source>
</evidence>
<dbReference type="Pfam" id="PF09740">
    <property type="entry name" value="DUF2043"/>
    <property type="match status" value="1"/>
</dbReference>
<evidence type="ECO:0000313" key="9">
    <source>
        <dbReference type="Proteomes" id="UP000095280"/>
    </source>
</evidence>
<dbReference type="NCBIfam" id="TIGR02729">
    <property type="entry name" value="Obg_CgtA"/>
    <property type="match status" value="1"/>
</dbReference>
<dbReference type="InterPro" id="IPR031167">
    <property type="entry name" value="G_OBG"/>
</dbReference>
<dbReference type="AlphaFoldDB" id="A0A1I8IKX2"/>
<feature type="compositionally biased region" description="Basic residues" evidence="6">
    <location>
        <begin position="985"/>
        <end position="996"/>
    </location>
</feature>
<dbReference type="InterPro" id="IPR045086">
    <property type="entry name" value="OBG_GTPase"/>
</dbReference>
<dbReference type="WBParaSite" id="maker-uti_cns_0012016-snap-gene-0.7-mRNA-1">
    <property type="protein sequence ID" value="maker-uti_cns_0012016-snap-gene-0.7-mRNA-1"/>
    <property type="gene ID" value="maker-uti_cns_0012016-snap-gene-0.7"/>
</dbReference>
<proteinExistence type="inferred from homology"/>
<feature type="region of interest" description="Disordered" evidence="6">
    <location>
        <begin position="1029"/>
        <end position="1049"/>
    </location>
</feature>
<dbReference type="GO" id="GO:0000287">
    <property type="term" value="F:magnesium ion binding"/>
    <property type="evidence" value="ECO:0007669"/>
    <property type="project" value="InterPro"/>
</dbReference>
<evidence type="ECO:0000256" key="6">
    <source>
        <dbReference type="SAM" id="MobiDB-lite"/>
    </source>
</evidence>
<evidence type="ECO:0000256" key="5">
    <source>
        <dbReference type="SAM" id="Coils"/>
    </source>
</evidence>
<dbReference type="Pfam" id="PF01018">
    <property type="entry name" value="GTP1_OBG"/>
    <property type="match status" value="1"/>
</dbReference>
<evidence type="ECO:0000313" key="10">
    <source>
        <dbReference type="WBParaSite" id="maker-uti_cns_0000297-snap-gene-1.7-mRNA-1"/>
    </source>
</evidence>
<dbReference type="Gene3D" id="3.40.50.300">
    <property type="entry name" value="P-loop containing nucleotide triphosphate hydrolases"/>
    <property type="match status" value="1"/>
</dbReference>
<dbReference type="GO" id="GO:0005525">
    <property type="term" value="F:GTP binding"/>
    <property type="evidence" value="ECO:0007669"/>
    <property type="project" value="UniProtKB-KW"/>
</dbReference>
<dbReference type="SUPFAM" id="SSF52540">
    <property type="entry name" value="P-loop containing nucleoside triphosphate hydrolases"/>
    <property type="match status" value="1"/>
</dbReference>
<keyword evidence="5" id="KW-0175">Coiled coil</keyword>
<dbReference type="GO" id="GO:0003924">
    <property type="term" value="F:GTPase activity"/>
    <property type="evidence" value="ECO:0007669"/>
    <property type="project" value="InterPro"/>
</dbReference>
<feature type="compositionally biased region" description="Acidic residues" evidence="6">
    <location>
        <begin position="633"/>
        <end position="647"/>
    </location>
</feature>
<dbReference type="WBParaSite" id="maker-uti_cns_0013326-snap-gene-0.4-mRNA-1">
    <property type="protein sequence ID" value="maker-uti_cns_0013326-snap-gene-0.4-mRNA-1"/>
    <property type="gene ID" value="maker-uti_cns_0013326-snap-gene-0.4"/>
</dbReference>
<evidence type="ECO:0000259" key="7">
    <source>
        <dbReference type="PROSITE" id="PS51710"/>
    </source>
</evidence>
<keyword evidence="9" id="KW-1185">Reference proteome</keyword>
<dbReference type="Pfam" id="PF01926">
    <property type="entry name" value="MMR_HSR1"/>
    <property type="match status" value="1"/>
</dbReference>
<protein>
    <submittedName>
        <fullName evidence="10 11">OBG-type G domain-containing protein</fullName>
    </submittedName>
</protein>
<evidence type="ECO:0000259" key="8">
    <source>
        <dbReference type="PROSITE" id="PS51883"/>
    </source>
</evidence>
<dbReference type="SUPFAM" id="SSF82051">
    <property type="entry name" value="Obg GTP-binding protein N-terminal domain"/>
    <property type="match status" value="1"/>
</dbReference>
<dbReference type="InterPro" id="IPR014100">
    <property type="entry name" value="GTP-bd_Obg/CgtA"/>
</dbReference>
<accession>A0A1I8IKX2</accession>
<evidence type="ECO:0000256" key="1">
    <source>
        <dbReference type="ARBA" id="ARBA00007699"/>
    </source>
</evidence>
<dbReference type="InterPro" id="IPR006073">
    <property type="entry name" value="GTP-bd"/>
</dbReference>
<dbReference type="Gene3D" id="2.70.210.12">
    <property type="entry name" value="GTP1/OBG domain"/>
    <property type="match status" value="1"/>
</dbReference>
<evidence type="ECO:0000313" key="11">
    <source>
        <dbReference type="WBParaSite" id="maker-uti_cns_0012016-snap-gene-0.7-mRNA-1"/>
    </source>
</evidence>
<dbReference type="FunFam" id="2.70.210.12:FF:000001">
    <property type="entry name" value="GTPase Obg"/>
    <property type="match status" value="1"/>
</dbReference>
<keyword evidence="4" id="KW-0342">GTP-binding</keyword>
<evidence type="ECO:0000256" key="4">
    <source>
        <dbReference type="ARBA" id="ARBA00023134"/>
    </source>
</evidence>
<feature type="compositionally biased region" description="Basic and acidic residues" evidence="6">
    <location>
        <begin position="1038"/>
        <end position="1049"/>
    </location>
</feature>
<dbReference type="InterPro" id="IPR049431">
    <property type="entry name" value="UVSSA_C"/>
</dbReference>
<feature type="compositionally biased region" description="Low complexity" evidence="6">
    <location>
        <begin position="29"/>
        <end position="42"/>
    </location>
</feature>
<dbReference type="InterPro" id="IPR036726">
    <property type="entry name" value="GTP1_OBG_dom_sf"/>
</dbReference>
<evidence type="ECO:0000256" key="2">
    <source>
        <dbReference type="ARBA" id="ARBA00022517"/>
    </source>
</evidence>
<dbReference type="Pfam" id="PF20867">
    <property type="entry name" value="UVSSA_N"/>
    <property type="match status" value="1"/>
</dbReference>
<feature type="compositionally biased region" description="Low complexity" evidence="6">
    <location>
        <begin position="812"/>
        <end position="833"/>
    </location>
</feature>
<dbReference type="Proteomes" id="UP000095280">
    <property type="component" value="Unplaced"/>
</dbReference>
<keyword evidence="2" id="KW-0690">Ribosome biogenesis</keyword>
<name>A0A1I8IKX2_9PLAT</name>
<feature type="region of interest" description="Disordered" evidence="6">
    <location>
        <begin position="622"/>
        <end position="647"/>
    </location>
</feature>
<dbReference type="PRINTS" id="PR00326">
    <property type="entry name" value="GTP1OBG"/>
</dbReference>
<sequence length="1065" mass="114680">GLILQPTFLRTAQSLLALGRALPSSSSLAGRRLASSSSAATSPPRPLHRKRRAAGDADVRGFADSRQLQCSGGRGGDGMVSFNRLFCNPLAGPGGGDGGHGGHVVLRCSESVRDLSAIPPEVRAEAGRGGGGSNCHGRNGEHRMLDVPPGTQVFDEAGQLLCELQEDGQLYIAARGGAGGKGNAFFLSNSNRAPQLAEYGAKGECRPLSLRLRVLADVGLVGYPNAGKSSLLRALSRARPRVSPQPFTTLQPHVGVVKFPSLDVSVADIPGLIEGAHDNQGLGHDFLRHIARCPCLICVIDLGAQDPLGQVETLCDELDHFSAGMSRSVKLIAANKADLSYSEDNLKLLLQEANSLPGPVLTISVKTGHNIDRLLEYLHSFFCYNHSVAMDASRGRRGRPGAATAADPRDRLHGCIERLTRSGRPSLDPADSAELKRLCRSDQQLVDLAHSLLCHRLAQDHAQVRLSAFQIVDLLFRRSRRFRELVLDRFERLVASVLTDNDASSPPPKPVSVFRQLGDIALEAFIDWHEQFSAEQPKLLFAFRFLSQAHASRLSQVRSRLAAAAEQRQAEARRLAEKKRDLLDEARRQFQDEEAELNACLATVANCLELLVPRPEEFDVNSLTSGRVTGDADSIDDAEDDTDADFDGATEDERRRLHGIVSCSATAAAASAASSTSTLQLRLARPTVRETPDNAELVEALATRSGQLRKKLRPRLARWLALADRCGGLQDGSDSSSDQQLRAQLADLLARADRLLGQAASLRILRQPAGDRQPHLSDDVDGDNLTDDDDESTTDFEAVEKKEGFETEAEEAPASASKPSSAASRPAASSTSASTTMAAASSASATESTKSSAVPTVPFGLDLLHWGAKDAAAELSSATIGYRMDDGGHSFGYRPLDGDEAFEISGSRHILTMRTMVYSKPEEPVRWACRHPLPGGGVCARMDRLKCPFHGRILPRDEAGQLTAAAATSASAAEPSGSQSQSQSPKKKAAVKRKKQPQWTADSATADGTGGLVDIRALVDTPRSRLAARVASKAALRRAAEDEEARRRRKMQEKFGDQFQYQFLN</sequence>